<dbReference type="SUPFAM" id="SSF52540">
    <property type="entry name" value="P-loop containing nucleoside triphosphate hydrolases"/>
    <property type="match status" value="1"/>
</dbReference>
<dbReference type="PRINTS" id="PR00449">
    <property type="entry name" value="RASTRNSFRMNG"/>
</dbReference>
<dbReference type="Proteomes" id="UP000054937">
    <property type="component" value="Unassembled WGS sequence"/>
</dbReference>
<dbReference type="GO" id="GO:0003924">
    <property type="term" value="F:GTPase activity"/>
    <property type="evidence" value="ECO:0007669"/>
    <property type="project" value="InterPro"/>
</dbReference>
<reference evidence="5 6" key="1">
    <citation type="journal article" date="2015" name="Sci. Rep.">
        <title>Genome of the facultative scuticociliatosis pathogen Pseudocohnilembus persalinus provides insight into its virulence through horizontal gene transfer.</title>
        <authorList>
            <person name="Xiong J."/>
            <person name="Wang G."/>
            <person name="Cheng J."/>
            <person name="Tian M."/>
            <person name="Pan X."/>
            <person name="Warren A."/>
            <person name="Jiang C."/>
            <person name="Yuan D."/>
            <person name="Miao W."/>
        </authorList>
    </citation>
    <scope>NUCLEOTIDE SEQUENCE [LARGE SCALE GENOMIC DNA]</scope>
    <source>
        <strain evidence="5">36N120E</strain>
    </source>
</reference>
<evidence type="ECO:0000256" key="2">
    <source>
        <dbReference type="ARBA" id="ARBA00023134"/>
    </source>
</evidence>
<evidence type="ECO:0000256" key="4">
    <source>
        <dbReference type="SAM" id="Coils"/>
    </source>
</evidence>
<dbReference type="InterPro" id="IPR005225">
    <property type="entry name" value="Small_GTP-bd"/>
</dbReference>
<dbReference type="EMBL" id="LDAU01000066">
    <property type="protein sequence ID" value="KRX08301.1"/>
    <property type="molecule type" value="Genomic_DNA"/>
</dbReference>
<keyword evidence="2" id="KW-0342">GTP-binding</keyword>
<keyword evidence="1" id="KW-0547">Nucleotide-binding</keyword>
<accession>A0A0V0R1Q4</accession>
<dbReference type="Gene3D" id="3.40.50.300">
    <property type="entry name" value="P-loop containing nucleotide triphosphate hydrolases"/>
    <property type="match status" value="1"/>
</dbReference>
<protein>
    <submittedName>
        <fullName evidence="5">p-loop containing nucleoside triphosphate hydrolase</fullName>
    </submittedName>
</protein>
<organism evidence="5 6">
    <name type="scientific">Pseudocohnilembus persalinus</name>
    <name type="common">Ciliate</name>
    <dbReference type="NCBI Taxonomy" id="266149"/>
    <lineage>
        <taxon>Eukaryota</taxon>
        <taxon>Sar</taxon>
        <taxon>Alveolata</taxon>
        <taxon>Ciliophora</taxon>
        <taxon>Intramacronucleata</taxon>
        <taxon>Oligohymenophorea</taxon>
        <taxon>Scuticociliatia</taxon>
        <taxon>Philasterida</taxon>
        <taxon>Pseudocohnilembidae</taxon>
        <taxon>Pseudocohnilembus</taxon>
    </lineage>
</organism>
<keyword evidence="4" id="KW-0175">Coiled coil</keyword>
<dbReference type="InterPro" id="IPR001806">
    <property type="entry name" value="Small_GTPase"/>
</dbReference>
<evidence type="ECO:0000256" key="3">
    <source>
        <dbReference type="ARBA" id="ARBA00023288"/>
    </source>
</evidence>
<dbReference type="InParanoid" id="A0A0V0R1Q4"/>
<evidence type="ECO:0000313" key="5">
    <source>
        <dbReference type="EMBL" id="KRX08301.1"/>
    </source>
</evidence>
<dbReference type="OMA" id="RIWETIA"/>
<proteinExistence type="predicted"/>
<dbReference type="NCBIfam" id="TIGR00231">
    <property type="entry name" value="small_GTP"/>
    <property type="match status" value="1"/>
</dbReference>
<feature type="coiled-coil region" evidence="4">
    <location>
        <begin position="861"/>
        <end position="895"/>
    </location>
</feature>
<dbReference type="GO" id="GO:0005525">
    <property type="term" value="F:GTP binding"/>
    <property type="evidence" value="ECO:0007669"/>
    <property type="project" value="UniProtKB-KW"/>
</dbReference>
<dbReference type="AlphaFoldDB" id="A0A0V0R1Q4"/>
<sequence>MNSSQLEPLLLKIIVVGNSGVGKSSVIQRYVRGDFQSNYAPTIGLEYCSKNLFLEKEKQIVSLQIWDTMGQERFKALTVNYYRNAIGAILIFDITNKQSFINIAQNLKEIDEFCDEGIIKLLVGNKFDIEEKREVSKEEAVEFAKKNKLGYFEVSAKRGDNIEDAFLSLAKDKENDGPKEIGLVMKREIQILYDYYETFIYNIEDNFKKINLFQEKEIILLTDFYEALKMLIECYNYQYVELGSFGKVRPEQDIYIKSLYQFKSLLKSNKNNEKVYKLFESIEELVKSQFQKIDNCLAKINEIELQLQEVTLLCKNLQQEKQDRNIENINQEKQAAHQNVRGTQQIYKSNLNLTDYKQIFGKEQYNQQFQQMNNEILELKKENSKLSHELQKTIQRLTEINIDPLGERKRAEKEQASLQKLKQFTTDEKGVQCTFINEIKNIQKKQTNYNSIIQNPQYHISGATIQSKQWSVSIINTILVDKIISDIYDEAELRPGKNLQDYIPEWFLSKFGTKQMGEVIMKDFLLSLKYLNQKHERFKIFGELSNLDKFLNNESDQIILSQDQKLSKEKFRKLFMHSKEAHSIYIKCASKIRSKINFYGSNNWLPLLQNINLRGMDLVNIEVAKKIWISMIVEDQLQNIDINLIDKCCLNELQLDLQARQNDPWGLYEGLEKEGEENCIRFDRFARAVINSYMEVRFIELDDFFNRVKTRISANDNILNFDDYKEACSKAFPKKTQRWIEISYNYVVDGFLSDKTPHNIAFLNIVQSFLDDFNVKENIFKMKAQVLLKDEKVIKTHQQVQLTRTTDNGSQRLKSGNQSIFNKQAASSKVGSDFKSLTEKQNEVQNEKDKIINIYDHVNNIQLLNETYKIVLNLITQLEKKNLNLENLHEKFKDELNYLPKNINSSFKYEELQDLDKKDIMNRIQQSWITFRKLITHIIKIQ</sequence>
<dbReference type="PANTHER" id="PTHR47977">
    <property type="entry name" value="RAS-RELATED PROTEIN RAB"/>
    <property type="match status" value="1"/>
</dbReference>
<dbReference type="FunFam" id="3.40.50.300:FF:001129">
    <property type="entry name" value="ras-related protein Rab-44 isoform X2"/>
    <property type="match status" value="1"/>
</dbReference>
<dbReference type="InterPro" id="IPR050227">
    <property type="entry name" value="Rab"/>
</dbReference>
<dbReference type="PROSITE" id="PS51420">
    <property type="entry name" value="RHO"/>
    <property type="match status" value="1"/>
</dbReference>
<keyword evidence="6" id="KW-1185">Reference proteome</keyword>
<keyword evidence="3" id="KW-0449">Lipoprotein</keyword>
<dbReference type="SMART" id="SM00175">
    <property type="entry name" value="RAB"/>
    <property type="match status" value="1"/>
</dbReference>
<evidence type="ECO:0000256" key="1">
    <source>
        <dbReference type="ARBA" id="ARBA00022741"/>
    </source>
</evidence>
<dbReference type="CDD" id="cd00154">
    <property type="entry name" value="Rab"/>
    <property type="match status" value="1"/>
</dbReference>
<gene>
    <name evidence="5" type="ORF">PPERSA_01762</name>
</gene>
<dbReference type="PROSITE" id="PS51419">
    <property type="entry name" value="RAB"/>
    <property type="match status" value="1"/>
</dbReference>
<dbReference type="SMART" id="SM00173">
    <property type="entry name" value="RAS"/>
    <property type="match status" value="1"/>
</dbReference>
<keyword evidence="5" id="KW-0378">Hydrolase</keyword>
<dbReference type="InterPro" id="IPR027417">
    <property type="entry name" value="P-loop_NTPase"/>
</dbReference>
<dbReference type="SMART" id="SM00174">
    <property type="entry name" value="RHO"/>
    <property type="match status" value="1"/>
</dbReference>
<comment type="caution">
    <text evidence="5">The sequence shown here is derived from an EMBL/GenBank/DDBJ whole genome shotgun (WGS) entry which is preliminary data.</text>
</comment>
<evidence type="ECO:0000313" key="6">
    <source>
        <dbReference type="Proteomes" id="UP000054937"/>
    </source>
</evidence>
<dbReference type="PROSITE" id="PS51421">
    <property type="entry name" value="RAS"/>
    <property type="match status" value="1"/>
</dbReference>
<dbReference type="OrthoDB" id="325907at2759"/>
<feature type="coiled-coil region" evidence="4">
    <location>
        <begin position="300"/>
        <end position="428"/>
    </location>
</feature>
<name>A0A0V0R1Q4_PSEPJ</name>
<dbReference type="Pfam" id="PF00071">
    <property type="entry name" value="Ras"/>
    <property type="match status" value="1"/>
</dbReference>
<dbReference type="SMART" id="SM00176">
    <property type="entry name" value="RAN"/>
    <property type="match status" value="1"/>
</dbReference>